<feature type="transmembrane region" description="Helical" evidence="6">
    <location>
        <begin position="120"/>
        <end position="151"/>
    </location>
</feature>
<protein>
    <recommendedName>
        <fullName evidence="7">Rhodopsin domain-containing protein</fullName>
    </recommendedName>
</protein>
<evidence type="ECO:0000256" key="3">
    <source>
        <dbReference type="ARBA" id="ARBA00022989"/>
    </source>
</evidence>
<organism evidence="8 9">
    <name type="scientific">Coleophoma cylindrospora</name>
    <dbReference type="NCBI Taxonomy" id="1849047"/>
    <lineage>
        <taxon>Eukaryota</taxon>
        <taxon>Fungi</taxon>
        <taxon>Dikarya</taxon>
        <taxon>Ascomycota</taxon>
        <taxon>Pezizomycotina</taxon>
        <taxon>Leotiomycetes</taxon>
        <taxon>Helotiales</taxon>
        <taxon>Dermateaceae</taxon>
        <taxon>Coleophoma</taxon>
    </lineage>
</organism>
<evidence type="ECO:0000256" key="1">
    <source>
        <dbReference type="ARBA" id="ARBA00004141"/>
    </source>
</evidence>
<feature type="transmembrane region" description="Helical" evidence="6">
    <location>
        <begin position="85"/>
        <end position="108"/>
    </location>
</feature>
<evidence type="ECO:0000313" key="8">
    <source>
        <dbReference type="EMBL" id="RDW77796.1"/>
    </source>
</evidence>
<name>A0A3D8RUZ5_9HELO</name>
<feature type="transmembrane region" description="Helical" evidence="6">
    <location>
        <begin position="6"/>
        <end position="30"/>
    </location>
</feature>
<comment type="caution">
    <text evidence="8">The sequence shown here is derived from an EMBL/GenBank/DDBJ whole genome shotgun (WGS) entry which is preliminary data.</text>
</comment>
<dbReference type="InterPro" id="IPR052337">
    <property type="entry name" value="SAT4-like"/>
</dbReference>
<dbReference type="Pfam" id="PF20684">
    <property type="entry name" value="Fung_rhodopsin"/>
    <property type="match status" value="1"/>
</dbReference>
<evidence type="ECO:0000256" key="2">
    <source>
        <dbReference type="ARBA" id="ARBA00022692"/>
    </source>
</evidence>
<dbReference type="Proteomes" id="UP000256645">
    <property type="component" value="Unassembled WGS sequence"/>
</dbReference>
<dbReference type="EMBL" id="PDLM01000005">
    <property type="protein sequence ID" value="RDW77796.1"/>
    <property type="molecule type" value="Genomic_DNA"/>
</dbReference>
<dbReference type="PANTHER" id="PTHR33048:SF96">
    <property type="entry name" value="INTEGRAL MEMBRANE PROTEIN"/>
    <property type="match status" value="1"/>
</dbReference>
<keyword evidence="3 6" id="KW-1133">Transmembrane helix</keyword>
<feature type="transmembrane region" description="Helical" evidence="6">
    <location>
        <begin position="163"/>
        <end position="191"/>
    </location>
</feature>
<feature type="transmembrane region" description="Helical" evidence="6">
    <location>
        <begin position="203"/>
        <end position="223"/>
    </location>
</feature>
<gene>
    <name evidence="8" type="ORF">BP6252_05849</name>
</gene>
<comment type="similarity">
    <text evidence="5">Belongs to the SAT4 family.</text>
</comment>
<dbReference type="OrthoDB" id="3648173at2759"/>
<dbReference type="AlphaFoldDB" id="A0A3D8RUZ5"/>
<dbReference type="PANTHER" id="PTHR33048">
    <property type="entry name" value="PTH11-LIKE INTEGRAL MEMBRANE PROTEIN (AFU_ORTHOLOGUE AFUA_5G11245)"/>
    <property type="match status" value="1"/>
</dbReference>
<evidence type="ECO:0000259" key="7">
    <source>
        <dbReference type="Pfam" id="PF20684"/>
    </source>
</evidence>
<accession>A0A3D8RUZ5</accession>
<comment type="subcellular location">
    <subcellularLocation>
        <location evidence="1">Membrane</location>
        <topology evidence="1">Multi-pass membrane protein</topology>
    </subcellularLocation>
</comment>
<reference evidence="8 9" key="1">
    <citation type="journal article" date="2018" name="IMA Fungus">
        <title>IMA Genome-F 9: Draft genome sequence of Annulohypoxylon stygium, Aspergillus mulundensis, Berkeleyomyces basicola (syn. Thielaviopsis basicola), Ceratocystis smalleyi, two Cercospora beticola strains, Coleophoma cylindrospora, Fusarium fracticaudum, Phialophora cf. hyalina, and Morchella septimelata.</title>
        <authorList>
            <person name="Wingfield B.D."/>
            <person name="Bills G.F."/>
            <person name="Dong Y."/>
            <person name="Huang W."/>
            <person name="Nel W.J."/>
            <person name="Swalarsk-Parry B.S."/>
            <person name="Vaghefi N."/>
            <person name="Wilken P.M."/>
            <person name="An Z."/>
            <person name="de Beer Z.W."/>
            <person name="De Vos L."/>
            <person name="Chen L."/>
            <person name="Duong T.A."/>
            <person name="Gao Y."/>
            <person name="Hammerbacher A."/>
            <person name="Kikkert J.R."/>
            <person name="Li Y."/>
            <person name="Li H."/>
            <person name="Li K."/>
            <person name="Li Q."/>
            <person name="Liu X."/>
            <person name="Ma X."/>
            <person name="Naidoo K."/>
            <person name="Pethybridge S.J."/>
            <person name="Sun J."/>
            <person name="Steenkamp E.T."/>
            <person name="van der Nest M.A."/>
            <person name="van Wyk S."/>
            <person name="Wingfield M.J."/>
            <person name="Xiong C."/>
            <person name="Yue Q."/>
            <person name="Zhang X."/>
        </authorList>
    </citation>
    <scope>NUCLEOTIDE SEQUENCE [LARGE SCALE GENOMIC DNA]</scope>
    <source>
        <strain evidence="8 9">BP6252</strain>
    </source>
</reference>
<dbReference type="GO" id="GO:0016020">
    <property type="term" value="C:membrane"/>
    <property type="evidence" value="ECO:0007669"/>
    <property type="project" value="UniProtKB-SubCell"/>
</dbReference>
<sequence length="367" mass="40838">MIDSLGIAIFAVEGTLLVLGIITVFLRVYVRTRITANIGWDDAFMVIAMLINIADTGFTFHGIAIGSGKTFQQFIPVSAVALKSIFFGELLYIPVVMFAKLSIGTFLLRLIRDRTQQNIIYSVLLVNVLFSITYFFLVLFQCLPVSVYWHITQQAGKCMPKGIFTAASYCHSVLIATTDLLFATLPIFMVWKLKMNLAMKFSVAGLLSTGAAAGISTLIRIPFIKTLGDDNPLTFISTAMTLILLTCVESGLAIVVGNLAALRPLFIKFLGTRDEIKQVAASRRKISGKRVYPLHGKWQITDFGASMQKSFAGNTIREFCASDSQEELNMKMVMDDRFDDEEYETGKARTEKFYLGGVVYTRDTNFF</sequence>
<feature type="transmembrane region" description="Helical" evidence="6">
    <location>
        <begin position="235"/>
        <end position="261"/>
    </location>
</feature>
<evidence type="ECO:0000313" key="9">
    <source>
        <dbReference type="Proteomes" id="UP000256645"/>
    </source>
</evidence>
<feature type="domain" description="Rhodopsin" evidence="7">
    <location>
        <begin position="26"/>
        <end position="267"/>
    </location>
</feature>
<evidence type="ECO:0000256" key="4">
    <source>
        <dbReference type="ARBA" id="ARBA00023136"/>
    </source>
</evidence>
<dbReference type="InterPro" id="IPR049326">
    <property type="entry name" value="Rhodopsin_dom_fungi"/>
</dbReference>
<keyword evidence="9" id="KW-1185">Reference proteome</keyword>
<evidence type="ECO:0000256" key="6">
    <source>
        <dbReference type="SAM" id="Phobius"/>
    </source>
</evidence>
<proteinExistence type="inferred from homology"/>
<keyword evidence="2 6" id="KW-0812">Transmembrane</keyword>
<evidence type="ECO:0000256" key="5">
    <source>
        <dbReference type="ARBA" id="ARBA00038359"/>
    </source>
</evidence>
<keyword evidence="4 6" id="KW-0472">Membrane</keyword>
<feature type="transmembrane region" description="Helical" evidence="6">
    <location>
        <begin position="42"/>
        <end position="65"/>
    </location>
</feature>